<dbReference type="EMBL" id="GBXM01027664">
    <property type="protein sequence ID" value="JAH80913.1"/>
    <property type="molecule type" value="Transcribed_RNA"/>
</dbReference>
<reference evidence="1" key="1">
    <citation type="submission" date="2014-11" db="EMBL/GenBank/DDBJ databases">
        <authorList>
            <person name="Amaro Gonzalez C."/>
        </authorList>
    </citation>
    <scope>NUCLEOTIDE SEQUENCE</scope>
</reference>
<reference evidence="1" key="2">
    <citation type="journal article" date="2015" name="Fish Shellfish Immunol.">
        <title>Early steps in the European eel (Anguilla anguilla)-Vibrio vulnificus interaction in the gills: Role of the RtxA13 toxin.</title>
        <authorList>
            <person name="Callol A."/>
            <person name="Pajuelo D."/>
            <person name="Ebbesson L."/>
            <person name="Teles M."/>
            <person name="MacKenzie S."/>
            <person name="Amaro C."/>
        </authorList>
    </citation>
    <scope>NUCLEOTIDE SEQUENCE</scope>
</reference>
<proteinExistence type="predicted"/>
<sequence>MGSVAALLTGWLVCPNVTLLSCTKPRCKCHFS</sequence>
<evidence type="ECO:0000313" key="1">
    <source>
        <dbReference type="EMBL" id="JAH80913.1"/>
    </source>
</evidence>
<name>A0A0E9VUI1_ANGAN</name>
<dbReference type="AlphaFoldDB" id="A0A0E9VUI1"/>
<organism evidence="1">
    <name type="scientific">Anguilla anguilla</name>
    <name type="common">European freshwater eel</name>
    <name type="synonym">Muraena anguilla</name>
    <dbReference type="NCBI Taxonomy" id="7936"/>
    <lineage>
        <taxon>Eukaryota</taxon>
        <taxon>Metazoa</taxon>
        <taxon>Chordata</taxon>
        <taxon>Craniata</taxon>
        <taxon>Vertebrata</taxon>
        <taxon>Euteleostomi</taxon>
        <taxon>Actinopterygii</taxon>
        <taxon>Neopterygii</taxon>
        <taxon>Teleostei</taxon>
        <taxon>Anguilliformes</taxon>
        <taxon>Anguillidae</taxon>
        <taxon>Anguilla</taxon>
    </lineage>
</organism>
<accession>A0A0E9VUI1</accession>
<protein>
    <submittedName>
        <fullName evidence="1">Uncharacterized protein</fullName>
    </submittedName>
</protein>